<evidence type="ECO:0000256" key="3">
    <source>
        <dbReference type="ARBA" id="ARBA00022553"/>
    </source>
</evidence>
<evidence type="ECO:0000256" key="8">
    <source>
        <dbReference type="SAM" id="Coils"/>
    </source>
</evidence>
<accession>A0AA37TPQ4</accession>
<keyword evidence="4" id="KW-0808">Transferase</keyword>
<evidence type="ECO:0000256" key="4">
    <source>
        <dbReference type="ARBA" id="ARBA00022679"/>
    </source>
</evidence>
<dbReference type="GO" id="GO:0005524">
    <property type="term" value="F:ATP binding"/>
    <property type="evidence" value="ECO:0007669"/>
    <property type="project" value="UniProtKB-KW"/>
</dbReference>
<dbReference type="Pfam" id="PF07536">
    <property type="entry name" value="HWE_HK"/>
    <property type="match status" value="1"/>
</dbReference>
<name>A0AA37TPQ4_9HYPH</name>
<evidence type="ECO:0000256" key="5">
    <source>
        <dbReference type="ARBA" id="ARBA00022741"/>
    </source>
</evidence>
<evidence type="ECO:0000313" key="10">
    <source>
        <dbReference type="EMBL" id="GLS72123.1"/>
    </source>
</evidence>
<protein>
    <recommendedName>
        <fullName evidence="2">histidine kinase</fullName>
        <ecNumber evidence="2">2.7.13.3</ecNumber>
    </recommendedName>
</protein>
<feature type="domain" description="Signal transduction histidine kinase HWE region" evidence="9">
    <location>
        <begin position="93"/>
        <end position="176"/>
    </location>
</feature>
<dbReference type="Gene3D" id="3.30.565.10">
    <property type="entry name" value="Histidine kinase-like ATPase, C-terminal domain"/>
    <property type="match status" value="1"/>
</dbReference>
<evidence type="ECO:0000256" key="6">
    <source>
        <dbReference type="ARBA" id="ARBA00022777"/>
    </source>
</evidence>
<evidence type="ECO:0000259" key="9">
    <source>
        <dbReference type="SMART" id="SM00911"/>
    </source>
</evidence>
<dbReference type="SMART" id="SM00911">
    <property type="entry name" value="HWE_HK"/>
    <property type="match status" value="1"/>
</dbReference>
<proteinExistence type="predicted"/>
<dbReference type="EMBL" id="BSPL01000020">
    <property type="protein sequence ID" value="GLS72123.1"/>
    <property type="molecule type" value="Genomic_DNA"/>
</dbReference>
<sequence>MSGRRPESTAETAYLRRCLEEAGERAERAFALMADIDAARVQEVAESRAQADASRERSLEREVQVLRARLQASEQAAARLRMRCEHQTSMMRELSHRLKNSLTLVQAMISQTLRNPPSLADGRAALLARVVALGQAHRVLVEERWLGTSVRRTVETALATHAGTDAAERFAVTGPAVRLGPRQTVALSMALHELATNATKYGALSCETGRVRIVWHTARGEAGRTLHLCWSEHGGPPVTPPERRGFGSRLIERTLTDTLGGDVVLRFAPDGVTCRMKAVIQRLRET</sequence>
<evidence type="ECO:0000256" key="7">
    <source>
        <dbReference type="ARBA" id="ARBA00022840"/>
    </source>
</evidence>
<comment type="caution">
    <text evidence="10">The sequence shown here is derived from an EMBL/GenBank/DDBJ whole genome shotgun (WGS) entry which is preliminary data.</text>
</comment>
<dbReference type="AlphaFoldDB" id="A0AA37TPQ4"/>
<reference evidence="11" key="1">
    <citation type="journal article" date="2019" name="Int. J. Syst. Evol. Microbiol.">
        <title>The Global Catalogue of Microorganisms (GCM) 10K type strain sequencing project: providing services to taxonomists for standard genome sequencing and annotation.</title>
        <authorList>
            <consortium name="The Broad Institute Genomics Platform"/>
            <consortium name="The Broad Institute Genome Sequencing Center for Infectious Disease"/>
            <person name="Wu L."/>
            <person name="Ma J."/>
        </authorList>
    </citation>
    <scope>NUCLEOTIDE SEQUENCE [LARGE SCALE GENOMIC DNA]</scope>
    <source>
        <strain evidence="11">NBRC 103632</strain>
    </source>
</reference>
<keyword evidence="5" id="KW-0547">Nucleotide-binding</keyword>
<evidence type="ECO:0000256" key="1">
    <source>
        <dbReference type="ARBA" id="ARBA00000085"/>
    </source>
</evidence>
<gene>
    <name evidence="10" type="ORF">GCM10007890_41360</name>
</gene>
<dbReference type="EC" id="2.7.13.3" evidence="2"/>
<keyword evidence="6" id="KW-0418">Kinase</keyword>
<feature type="coiled-coil region" evidence="8">
    <location>
        <begin position="56"/>
        <end position="83"/>
    </location>
</feature>
<dbReference type="InterPro" id="IPR011102">
    <property type="entry name" value="Sig_transdc_His_kinase_HWE"/>
</dbReference>
<dbReference type="InterPro" id="IPR036890">
    <property type="entry name" value="HATPase_C_sf"/>
</dbReference>
<dbReference type="PANTHER" id="PTHR41523">
    <property type="entry name" value="TWO-COMPONENT SYSTEM SENSOR PROTEIN"/>
    <property type="match status" value="1"/>
</dbReference>
<keyword evidence="7" id="KW-0067">ATP-binding</keyword>
<comment type="catalytic activity">
    <reaction evidence="1">
        <text>ATP + protein L-histidine = ADP + protein N-phospho-L-histidine.</text>
        <dbReference type="EC" id="2.7.13.3"/>
    </reaction>
</comment>
<organism evidence="10 11">
    <name type="scientific">Methylobacterium tardum</name>
    <dbReference type="NCBI Taxonomy" id="374432"/>
    <lineage>
        <taxon>Bacteria</taxon>
        <taxon>Pseudomonadati</taxon>
        <taxon>Pseudomonadota</taxon>
        <taxon>Alphaproteobacteria</taxon>
        <taxon>Hyphomicrobiales</taxon>
        <taxon>Methylobacteriaceae</taxon>
        <taxon>Methylobacterium</taxon>
    </lineage>
</organism>
<evidence type="ECO:0000256" key="2">
    <source>
        <dbReference type="ARBA" id="ARBA00012438"/>
    </source>
</evidence>
<dbReference type="PANTHER" id="PTHR41523:SF7">
    <property type="entry name" value="HISTIDINE KINASE"/>
    <property type="match status" value="1"/>
</dbReference>
<dbReference type="RefSeq" id="WP_238200126.1">
    <property type="nucleotide sequence ID" value="NZ_BPQZ01000062.1"/>
</dbReference>
<keyword evidence="3" id="KW-0597">Phosphoprotein</keyword>
<dbReference type="Proteomes" id="UP001157440">
    <property type="component" value="Unassembled WGS sequence"/>
</dbReference>
<keyword evidence="8" id="KW-0175">Coiled coil</keyword>
<dbReference type="GO" id="GO:0004673">
    <property type="term" value="F:protein histidine kinase activity"/>
    <property type="evidence" value="ECO:0007669"/>
    <property type="project" value="UniProtKB-EC"/>
</dbReference>
<keyword evidence="11" id="KW-1185">Reference proteome</keyword>
<evidence type="ECO:0000313" key="11">
    <source>
        <dbReference type="Proteomes" id="UP001157440"/>
    </source>
</evidence>